<dbReference type="NCBIfam" id="NF003519">
    <property type="entry name" value="PRK05182.2-5"/>
    <property type="match status" value="1"/>
</dbReference>
<feature type="domain" description="DNA-directed RNA polymerase RpoA/D/Rpb3-type" evidence="12">
    <location>
        <begin position="25"/>
        <end position="233"/>
    </location>
</feature>
<proteinExistence type="inferred from homology"/>
<evidence type="ECO:0000256" key="11">
    <source>
        <dbReference type="HAMAP-Rule" id="MF_00059"/>
    </source>
</evidence>
<dbReference type="GO" id="GO:0006351">
    <property type="term" value="P:DNA-templated transcription"/>
    <property type="evidence" value="ECO:0007669"/>
    <property type="project" value="UniProtKB-UniRule"/>
</dbReference>
<dbReference type="FunFam" id="1.10.150.20:FF:000001">
    <property type="entry name" value="DNA-directed RNA polymerase subunit alpha"/>
    <property type="match status" value="1"/>
</dbReference>
<dbReference type="GO" id="GO:0005737">
    <property type="term" value="C:cytoplasm"/>
    <property type="evidence" value="ECO:0007669"/>
    <property type="project" value="UniProtKB-ARBA"/>
</dbReference>
<keyword evidence="14" id="KW-1185">Reference proteome</keyword>
<dbReference type="AlphaFoldDB" id="A0A3R5V0T1"/>
<name>A0A3R5V0T1_9BACT</name>
<dbReference type="EC" id="2.7.7.6" evidence="2 11"/>
<evidence type="ECO:0000313" key="13">
    <source>
        <dbReference type="EMBL" id="QAR32805.1"/>
    </source>
</evidence>
<keyword evidence="4 11" id="KW-0240">DNA-directed RNA polymerase</keyword>
<dbReference type="SMART" id="SM00662">
    <property type="entry name" value="RPOLD"/>
    <property type="match status" value="1"/>
</dbReference>
<dbReference type="RefSeq" id="WP_128466091.1">
    <property type="nucleotide sequence ID" value="NZ_CP035108.1"/>
</dbReference>
<organism evidence="13 14">
    <name type="scientific">Geovibrio thiophilus</name>
    <dbReference type="NCBI Taxonomy" id="139438"/>
    <lineage>
        <taxon>Bacteria</taxon>
        <taxon>Pseudomonadati</taxon>
        <taxon>Deferribacterota</taxon>
        <taxon>Deferribacteres</taxon>
        <taxon>Deferribacterales</taxon>
        <taxon>Geovibrionaceae</taxon>
        <taxon>Geovibrio</taxon>
    </lineage>
</organism>
<dbReference type="InterPro" id="IPR011263">
    <property type="entry name" value="DNA-dir_RNA_pol_RpoA/D/Rpb3"/>
</dbReference>
<dbReference type="GO" id="GO:0003677">
    <property type="term" value="F:DNA binding"/>
    <property type="evidence" value="ECO:0007669"/>
    <property type="project" value="UniProtKB-UniRule"/>
</dbReference>
<dbReference type="EMBL" id="CP035108">
    <property type="protein sequence ID" value="QAR32805.1"/>
    <property type="molecule type" value="Genomic_DNA"/>
</dbReference>
<dbReference type="OrthoDB" id="9805706at2"/>
<feature type="region of interest" description="Alpha C-terminal domain (alpha-CTD)" evidence="11">
    <location>
        <begin position="253"/>
        <end position="334"/>
    </location>
</feature>
<dbReference type="SUPFAM" id="SSF47789">
    <property type="entry name" value="C-terminal domain of RNA polymerase alpha subunit"/>
    <property type="match status" value="1"/>
</dbReference>
<comment type="similarity">
    <text evidence="1 11">Belongs to the RNA polymerase alpha chain family.</text>
</comment>
<dbReference type="Pfam" id="PF03118">
    <property type="entry name" value="RNA_pol_A_CTD"/>
    <property type="match status" value="1"/>
</dbReference>
<comment type="function">
    <text evidence="11">DNA-dependent RNA polymerase catalyzes the transcription of DNA into RNA using the four ribonucleoside triphosphates as substrates.</text>
</comment>
<evidence type="ECO:0000256" key="10">
    <source>
        <dbReference type="ARBA" id="ARBA00048552"/>
    </source>
</evidence>
<evidence type="ECO:0000256" key="3">
    <source>
        <dbReference type="ARBA" id="ARBA00015972"/>
    </source>
</evidence>
<dbReference type="Proteomes" id="UP000287502">
    <property type="component" value="Chromosome"/>
</dbReference>
<dbReference type="Gene3D" id="3.30.1360.10">
    <property type="entry name" value="RNA polymerase, RBP11-like subunit"/>
    <property type="match status" value="1"/>
</dbReference>
<dbReference type="NCBIfam" id="TIGR02027">
    <property type="entry name" value="rpoA"/>
    <property type="match status" value="1"/>
</dbReference>
<evidence type="ECO:0000259" key="12">
    <source>
        <dbReference type="SMART" id="SM00662"/>
    </source>
</evidence>
<dbReference type="InterPro" id="IPR011262">
    <property type="entry name" value="DNA-dir_RNA_pol_insert"/>
</dbReference>
<sequence length="334" mass="37524">MIIMNFHEIIKPRKIEPVGEVTSKYGKYVAEPYEKGFGITVGNALRRVMLSSIEGTAVVGVKIEGVTNEFSTLPGVYEDIVDIILNLKALDLKLGVHEQRRFYIRKKGEGPVTSGDIRGEGQLEVLNPEQIICTLTDSDTELYMELLIQRGLGYVPAEEFEKDIDEVDMIPVDAIFSPIKRVNYFVENARVGQSTDYDKLIIEVETDGSITPEDAIAFAAKIVKDHMNLFINFEEPEVEDSDVDESSKNDQLFDLLDKSIEELELSVRAYNCLKNANIKTLAELCRKTDSEMLKTKNFGRKSLEEIKKVLHELGLGLGMDLEAIGYVNSDSEDE</sequence>
<evidence type="ECO:0000256" key="2">
    <source>
        <dbReference type="ARBA" id="ARBA00012418"/>
    </source>
</evidence>
<dbReference type="NCBIfam" id="NF003513">
    <property type="entry name" value="PRK05182.1-2"/>
    <property type="match status" value="1"/>
</dbReference>
<comment type="domain">
    <text evidence="11">The N-terminal domain is essential for RNAP assembly and basal transcription, whereas the C-terminal domain is involved in interaction with transcriptional regulators and with upstream promoter elements.</text>
</comment>
<keyword evidence="6 11" id="KW-0548">Nucleotidyltransferase</keyword>
<dbReference type="Gene3D" id="1.10.150.20">
    <property type="entry name" value="5' to 3' exonuclease, C-terminal subdomain"/>
    <property type="match status" value="1"/>
</dbReference>
<dbReference type="InterPro" id="IPR036643">
    <property type="entry name" value="RNApol_insert_sf"/>
</dbReference>
<evidence type="ECO:0000256" key="8">
    <source>
        <dbReference type="ARBA" id="ARBA00032524"/>
    </source>
</evidence>
<keyword evidence="5 11" id="KW-0808">Transferase</keyword>
<evidence type="ECO:0000313" key="14">
    <source>
        <dbReference type="Proteomes" id="UP000287502"/>
    </source>
</evidence>
<evidence type="ECO:0000256" key="6">
    <source>
        <dbReference type="ARBA" id="ARBA00022695"/>
    </source>
</evidence>
<dbReference type="GO" id="GO:0046983">
    <property type="term" value="F:protein dimerization activity"/>
    <property type="evidence" value="ECO:0007669"/>
    <property type="project" value="InterPro"/>
</dbReference>
<comment type="subunit">
    <text evidence="11">Homodimer. The RNAP catalytic core consists of 2 alpha, 1 beta, 1 beta' and 1 omega subunit. When a sigma factor is associated with the core the holoenzyme is formed, which can initiate transcription.</text>
</comment>
<keyword evidence="7 11" id="KW-0804">Transcription</keyword>
<dbReference type="GO" id="GO:0003899">
    <property type="term" value="F:DNA-directed RNA polymerase activity"/>
    <property type="evidence" value="ECO:0007669"/>
    <property type="project" value="UniProtKB-UniRule"/>
</dbReference>
<dbReference type="GO" id="GO:0000428">
    <property type="term" value="C:DNA-directed RNA polymerase complex"/>
    <property type="evidence" value="ECO:0007669"/>
    <property type="project" value="UniProtKB-KW"/>
</dbReference>
<protein>
    <recommendedName>
        <fullName evidence="3 11">DNA-directed RNA polymerase subunit alpha</fullName>
        <shortName evidence="11">RNAP subunit alpha</shortName>
        <ecNumber evidence="2 11">2.7.7.6</ecNumber>
    </recommendedName>
    <alternativeName>
        <fullName evidence="9 11">RNA polymerase subunit alpha</fullName>
    </alternativeName>
    <alternativeName>
        <fullName evidence="8 11">Transcriptase subunit alpha</fullName>
    </alternativeName>
</protein>
<feature type="region of interest" description="Alpha N-terminal domain (alpha-NTD)" evidence="11">
    <location>
        <begin position="1"/>
        <end position="234"/>
    </location>
</feature>
<dbReference type="Pfam" id="PF01000">
    <property type="entry name" value="RNA_pol_A_bac"/>
    <property type="match status" value="1"/>
</dbReference>
<dbReference type="HAMAP" id="MF_00059">
    <property type="entry name" value="RNApol_bact_RpoA"/>
    <property type="match status" value="1"/>
</dbReference>
<dbReference type="Gene3D" id="2.170.120.12">
    <property type="entry name" value="DNA-directed RNA polymerase, insert domain"/>
    <property type="match status" value="1"/>
</dbReference>
<dbReference type="FunFam" id="2.170.120.12:FF:000001">
    <property type="entry name" value="DNA-directed RNA polymerase subunit alpha"/>
    <property type="match status" value="1"/>
</dbReference>
<evidence type="ECO:0000256" key="1">
    <source>
        <dbReference type="ARBA" id="ARBA00007123"/>
    </source>
</evidence>
<evidence type="ECO:0000256" key="4">
    <source>
        <dbReference type="ARBA" id="ARBA00022478"/>
    </source>
</evidence>
<accession>A0A3R5V0T1</accession>
<dbReference type="SUPFAM" id="SSF56553">
    <property type="entry name" value="Insert subdomain of RNA polymerase alpha subunit"/>
    <property type="match status" value="1"/>
</dbReference>
<dbReference type="InterPro" id="IPR036603">
    <property type="entry name" value="RBP11-like"/>
</dbReference>
<dbReference type="CDD" id="cd06928">
    <property type="entry name" value="RNAP_alpha_NTD"/>
    <property type="match status" value="1"/>
</dbReference>
<dbReference type="KEGG" id="gtl:EP073_05135"/>
<dbReference type="InterPro" id="IPR011773">
    <property type="entry name" value="DNA-dir_RpoA"/>
</dbReference>
<dbReference type="InterPro" id="IPR011260">
    <property type="entry name" value="RNAP_asu_C"/>
</dbReference>
<dbReference type="Pfam" id="PF01193">
    <property type="entry name" value="RNA_pol_L"/>
    <property type="match status" value="1"/>
</dbReference>
<evidence type="ECO:0000256" key="5">
    <source>
        <dbReference type="ARBA" id="ARBA00022679"/>
    </source>
</evidence>
<reference evidence="13 14" key="1">
    <citation type="submission" date="2019-01" db="EMBL/GenBank/DDBJ databases">
        <title>Geovibrio thiophilus DSM 11263, complete genome.</title>
        <authorList>
            <person name="Spring S."/>
            <person name="Bunk B."/>
            <person name="Sproer C."/>
        </authorList>
    </citation>
    <scope>NUCLEOTIDE SEQUENCE [LARGE SCALE GENOMIC DNA]</scope>
    <source>
        <strain evidence="13 14">DSM 11263</strain>
    </source>
</reference>
<gene>
    <name evidence="11" type="primary">rpoA</name>
    <name evidence="13" type="ORF">EP073_05135</name>
</gene>
<evidence type="ECO:0000256" key="9">
    <source>
        <dbReference type="ARBA" id="ARBA00033070"/>
    </source>
</evidence>
<dbReference type="SUPFAM" id="SSF55257">
    <property type="entry name" value="RBP11-like subunits of RNA polymerase"/>
    <property type="match status" value="1"/>
</dbReference>
<evidence type="ECO:0000256" key="7">
    <source>
        <dbReference type="ARBA" id="ARBA00023163"/>
    </source>
</evidence>
<comment type="catalytic activity">
    <reaction evidence="10 11">
        <text>RNA(n) + a ribonucleoside 5'-triphosphate = RNA(n+1) + diphosphate</text>
        <dbReference type="Rhea" id="RHEA:21248"/>
        <dbReference type="Rhea" id="RHEA-COMP:14527"/>
        <dbReference type="Rhea" id="RHEA-COMP:17342"/>
        <dbReference type="ChEBI" id="CHEBI:33019"/>
        <dbReference type="ChEBI" id="CHEBI:61557"/>
        <dbReference type="ChEBI" id="CHEBI:140395"/>
        <dbReference type="EC" id="2.7.7.6"/>
    </reaction>
</comment>